<comment type="function">
    <text evidence="3">Component of the exocyst complex.</text>
</comment>
<feature type="transmembrane region" description="Helical" evidence="5">
    <location>
        <begin position="135"/>
        <end position="154"/>
    </location>
</feature>
<dbReference type="GO" id="GO:0006887">
    <property type="term" value="P:exocytosis"/>
    <property type="evidence" value="ECO:0007669"/>
    <property type="project" value="UniProtKB-KW"/>
</dbReference>
<dbReference type="InterPro" id="IPR004140">
    <property type="entry name" value="Exo70"/>
</dbReference>
<organism evidence="7 8">
    <name type="scientific">Abrus precatorius</name>
    <name type="common">Indian licorice</name>
    <name type="synonym">Glycine abrus</name>
    <dbReference type="NCBI Taxonomy" id="3816"/>
    <lineage>
        <taxon>Eukaryota</taxon>
        <taxon>Viridiplantae</taxon>
        <taxon>Streptophyta</taxon>
        <taxon>Embryophyta</taxon>
        <taxon>Tracheophyta</taxon>
        <taxon>Spermatophyta</taxon>
        <taxon>Magnoliopsida</taxon>
        <taxon>eudicotyledons</taxon>
        <taxon>Gunneridae</taxon>
        <taxon>Pentapetalae</taxon>
        <taxon>rosids</taxon>
        <taxon>fabids</taxon>
        <taxon>Fabales</taxon>
        <taxon>Fabaceae</taxon>
        <taxon>Papilionoideae</taxon>
        <taxon>50 kb inversion clade</taxon>
        <taxon>NPAAA clade</taxon>
        <taxon>indigoferoid/millettioid clade</taxon>
        <taxon>Abreae</taxon>
        <taxon>Abrus</taxon>
    </lineage>
</organism>
<keyword evidence="5" id="KW-0472">Membrane</keyword>
<dbReference type="GO" id="GO:0005546">
    <property type="term" value="F:phosphatidylinositol-4,5-bisphosphate binding"/>
    <property type="evidence" value="ECO:0007669"/>
    <property type="project" value="InterPro"/>
</dbReference>
<evidence type="ECO:0000256" key="2">
    <source>
        <dbReference type="ARBA" id="ARBA00022448"/>
    </source>
</evidence>
<evidence type="ECO:0000256" key="4">
    <source>
        <dbReference type="SAM" id="Coils"/>
    </source>
</evidence>
<comment type="similarity">
    <text evidence="1 3">Belongs to the EXO70 family.</text>
</comment>
<reference evidence="7" key="1">
    <citation type="journal article" date="2019" name="Toxins">
        <title>Detection of Abrin-Like and Prepropulchellin-Like Toxin Genes and Transcripts Using Whole Genome Sequencing and Full-Length Transcript Sequencing of Abrus precatorius.</title>
        <authorList>
            <person name="Hovde B.T."/>
            <person name="Daligault H.E."/>
            <person name="Hanschen E.R."/>
            <person name="Kunde Y.A."/>
            <person name="Johnson M.B."/>
            <person name="Starkenburg S.R."/>
            <person name="Johnson S.L."/>
        </authorList>
    </citation>
    <scope>NUCLEOTIDE SEQUENCE [LARGE SCALE GENOMIC DNA]</scope>
</reference>
<keyword evidence="2 3" id="KW-0813">Transport</keyword>
<keyword evidence="5" id="KW-1133">Transmembrane helix</keyword>
<accession>A0A8B8JPM2</accession>
<dbReference type="GO" id="GO:0000145">
    <property type="term" value="C:exocyst"/>
    <property type="evidence" value="ECO:0007669"/>
    <property type="project" value="InterPro"/>
</dbReference>
<dbReference type="Proteomes" id="UP000694853">
    <property type="component" value="Unplaced"/>
</dbReference>
<dbReference type="PANTHER" id="PTHR12542">
    <property type="entry name" value="EXOCYST COMPLEX PROTEIN EXO70"/>
    <property type="match status" value="1"/>
</dbReference>
<feature type="domain" description="Exocyst complex subunit Exo70 C-terminal" evidence="6">
    <location>
        <begin position="336"/>
        <end position="683"/>
    </location>
</feature>
<dbReference type="GeneID" id="113848192"/>
<feature type="transmembrane region" description="Helical" evidence="5">
    <location>
        <begin position="47"/>
        <end position="66"/>
    </location>
</feature>
<dbReference type="OrthoDB" id="1922221at2759"/>
<dbReference type="KEGG" id="aprc:113848192"/>
<evidence type="ECO:0000259" key="6">
    <source>
        <dbReference type="Pfam" id="PF03081"/>
    </source>
</evidence>
<dbReference type="RefSeq" id="XP_027333397.1">
    <property type="nucleotide sequence ID" value="XM_027477596.1"/>
</dbReference>
<gene>
    <name evidence="8" type="primary">LOC113848192</name>
</gene>
<protein>
    <recommendedName>
        <fullName evidence="3">Exocyst subunit Exo70 family protein</fullName>
    </recommendedName>
</protein>
<evidence type="ECO:0000256" key="5">
    <source>
        <dbReference type="SAM" id="Phobius"/>
    </source>
</evidence>
<keyword evidence="5" id="KW-0812">Transmembrane</keyword>
<dbReference type="PANTHER" id="PTHR12542:SF180">
    <property type="entry name" value="EXOCYST SUBUNIT EXO70 FAMILY PROTEIN"/>
    <property type="match status" value="1"/>
</dbReference>
<sequence>MLNLIQSLRWLMQPKLWRFVCFVSSVVGLICYPLSSSFHHLFGYWRWWKILLYTVFCSIISFAVLFAKTRERSSTLRVKAHLAFLVLIITSVYSFFFDKLFKGKTDAYGLVSCTAFAIMSLGLSRQTHFGFEVDLLYFFCGAVIVQLMKIKLWLVTVGASFSYSLIIVRSSLDVPLGRSEHLELQGAQDQVVIEVDLPIQVNTSTENDDLGFLVTQADNSQEGNRDKDSIMARLMSCIEALEKENENLINMLSELVNQYIKGNRISVLQLLPDYDVMMHTMPLGIINDLHETVKLMVESGFEEECCHVYSSCRRKFVEECLSTMGLEALNMMDVENWITACKVTLRTLFPNEKRLCHRVFMGFSSAADISFKEVCEELTISLLSFGDAFATGIHSSNLLCHVIPRVFKTLSNQILEYELLFSDQCSVSLRNEALKAWKRLSEANEGIFVMLESIICGDTVKAIVHGGGVHTVTCQVMNCLREICEARDINRRIEYITTPNRKENSSVISIKFNWIIELLESNLEATSKNYTDIALGYVFMMNNLRYIEAEAKKWKARNILGKHWFRKHATKVRQNFELYQITSWNTVLEFLKQDKDESVAPSIVAESMKEKISLFNMHFEEICNVQSTWSVFGRQLREHIRISLENVLLPVYGNFIDKFQDAYGKRAYDYIEYGISDIQDQLNRLFLVIHPTVRSL</sequence>
<proteinExistence type="inferred from homology"/>
<dbReference type="SUPFAM" id="SSF74788">
    <property type="entry name" value="Cullin repeat-like"/>
    <property type="match status" value="1"/>
</dbReference>
<feature type="transmembrane region" description="Helical" evidence="5">
    <location>
        <begin position="107"/>
        <end position="123"/>
    </location>
</feature>
<dbReference type="Pfam" id="PF03081">
    <property type="entry name" value="Exo70_C"/>
    <property type="match status" value="1"/>
</dbReference>
<feature type="coiled-coil region" evidence="4">
    <location>
        <begin position="231"/>
        <end position="258"/>
    </location>
</feature>
<reference evidence="8" key="2">
    <citation type="submission" date="2025-08" db="UniProtKB">
        <authorList>
            <consortium name="RefSeq"/>
        </authorList>
    </citation>
    <scope>IDENTIFICATION</scope>
    <source>
        <tissue evidence="8">Young leaves</tissue>
    </source>
</reference>
<name>A0A8B8JPM2_ABRPR</name>
<keyword evidence="3" id="KW-0268">Exocytosis</keyword>
<evidence type="ECO:0000313" key="7">
    <source>
        <dbReference type="Proteomes" id="UP000694853"/>
    </source>
</evidence>
<evidence type="ECO:0000313" key="8">
    <source>
        <dbReference type="RefSeq" id="XP_027333397.1"/>
    </source>
</evidence>
<dbReference type="Gene3D" id="1.20.1280.170">
    <property type="entry name" value="Exocyst complex component Exo70"/>
    <property type="match status" value="1"/>
</dbReference>
<feature type="transmembrane region" description="Helical" evidence="5">
    <location>
        <begin position="78"/>
        <end position="95"/>
    </location>
</feature>
<dbReference type="InterPro" id="IPR046364">
    <property type="entry name" value="Exo70_C"/>
</dbReference>
<dbReference type="InterPro" id="IPR016159">
    <property type="entry name" value="Cullin_repeat-like_dom_sf"/>
</dbReference>
<evidence type="ECO:0000256" key="1">
    <source>
        <dbReference type="ARBA" id="ARBA00006756"/>
    </source>
</evidence>
<keyword evidence="7" id="KW-1185">Reference proteome</keyword>
<evidence type="ECO:0000256" key="3">
    <source>
        <dbReference type="RuleBase" id="RU365026"/>
    </source>
</evidence>
<keyword evidence="4" id="KW-0175">Coiled coil</keyword>
<dbReference type="AlphaFoldDB" id="A0A8B8JPM2"/>
<feature type="transmembrane region" description="Helical" evidence="5">
    <location>
        <begin position="16"/>
        <end position="35"/>
    </location>
</feature>
<keyword evidence="3" id="KW-0653">Protein transport</keyword>
<dbReference type="GO" id="GO:0015031">
    <property type="term" value="P:protein transport"/>
    <property type="evidence" value="ECO:0007669"/>
    <property type="project" value="UniProtKB-KW"/>
</dbReference>